<evidence type="ECO:0000259" key="1">
    <source>
        <dbReference type="Pfam" id="PF01548"/>
    </source>
</evidence>
<sequence length="76" mass="8166">MAALACGIDWAQDHHDVAIVDYDGKVIASERIPDTAEGLSILSRMLFEHDPVGEQLPIAIETTRGLLVAGLRAVGR</sequence>
<dbReference type="EMBL" id="JADLQN010000001">
    <property type="protein sequence ID" value="MBF6353368.1"/>
    <property type="molecule type" value="Genomic_DNA"/>
</dbReference>
<dbReference type="Pfam" id="PF01548">
    <property type="entry name" value="DEDD_Tnp_IS110"/>
    <property type="match status" value="1"/>
</dbReference>
<accession>A0ABS0D9D2</accession>
<feature type="domain" description="Transposase IS110-like N-terminal" evidence="1">
    <location>
        <begin position="6"/>
        <end position="73"/>
    </location>
</feature>
<keyword evidence="3" id="KW-1185">Reference proteome</keyword>
<organism evidence="2 3">
    <name type="scientific">Nocardia higoensis</name>
    <dbReference type="NCBI Taxonomy" id="228599"/>
    <lineage>
        <taxon>Bacteria</taxon>
        <taxon>Bacillati</taxon>
        <taxon>Actinomycetota</taxon>
        <taxon>Actinomycetes</taxon>
        <taxon>Mycobacteriales</taxon>
        <taxon>Nocardiaceae</taxon>
        <taxon>Nocardia</taxon>
    </lineage>
</organism>
<dbReference type="InterPro" id="IPR002525">
    <property type="entry name" value="Transp_IS110-like_N"/>
</dbReference>
<name>A0ABS0D9D2_9NOCA</name>
<gene>
    <name evidence="2" type="ORF">IU449_02195</name>
</gene>
<evidence type="ECO:0000313" key="2">
    <source>
        <dbReference type="EMBL" id="MBF6353368.1"/>
    </source>
</evidence>
<comment type="caution">
    <text evidence="2">The sequence shown here is derived from an EMBL/GenBank/DDBJ whole genome shotgun (WGS) entry which is preliminary data.</text>
</comment>
<dbReference type="Proteomes" id="UP000707731">
    <property type="component" value="Unassembled WGS sequence"/>
</dbReference>
<proteinExistence type="predicted"/>
<evidence type="ECO:0000313" key="3">
    <source>
        <dbReference type="Proteomes" id="UP000707731"/>
    </source>
</evidence>
<protein>
    <submittedName>
        <fullName evidence="2">Transposase</fullName>
    </submittedName>
</protein>
<reference evidence="2 3" key="1">
    <citation type="submission" date="2020-10" db="EMBL/GenBank/DDBJ databases">
        <title>Identification of Nocardia species via Next-generation sequencing and recognition of intraspecies genetic diversity.</title>
        <authorList>
            <person name="Li P."/>
            <person name="Li P."/>
            <person name="Lu B."/>
        </authorList>
    </citation>
    <scope>NUCLEOTIDE SEQUENCE [LARGE SCALE GENOMIC DNA]</scope>
    <source>
        <strain evidence="2 3">BJ06-0143</strain>
    </source>
</reference>